<dbReference type="AlphaFoldDB" id="A0A9R1U4D9"/>
<evidence type="ECO:0000256" key="2">
    <source>
        <dbReference type="ARBA" id="ARBA00022741"/>
    </source>
</evidence>
<dbReference type="PRINTS" id="PR00449">
    <property type="entry name" value="RASTRNSFRMNG"/>
</dbReference>
<accession>A0A9R1U4D9</accession>
<dbReference type="GO" id="GO:0005525">
    <property type="term" value="F:GTP binding"/>
    <property type="evidence" value="ECO:0007669"/>
    <property type="project" value="InterPro"/>
</dbReference>
<dbReference type="PROSITE" id="PS51421">
    <property type="entry name" value="RAS"/>
    <property type="match status" value="1"/>
</dbReference>
<dbReference type="InterPro" id="IPR027417">
    <property type="entry name" value="P-loop_NTPase"/>
</dbReference>
<dbReference type="GeneID" id="105269495"/>
<dbReference type="InterPro" id="IPR001806">
    <property type="entry name" value="Small_GTPase"/>
</dbReference>
<proteinExistence type="inferred from homology"/>
<dbReference type="Pfam" id="PF00071">
    <property type="entry name" value="Ras"/>
    <property type="match status" value="1"/>
</dbReference>
<feature type="region of interest" description="Disordered" evidence="3">
    <location>
        <begin position="175"/>
        <end position="205"/>
    </location>
</feature>
<dbReference type="Gene3D" id="3.40.50.300">
    <property type="entry name" value="P-loop containing nucleotide triphosphate hydrolases"/>
    <property type="match status" value="1"/>
</dbReference>
<reference evidence="5" key="1">
    <citation type="submission" date="2025-08" db="UniProtKB">
        <authorList>
            <consortium name="RefSeq"/>
        </authorList>
    </citation>
    <scope>IDENTIFICATION</scope>
    <source>
        <strain evidence="5">USDA-PBARC FA_bdor</strain>
        <tissue evidence="5">Whole organism</tissue>
    </source>
</reference>
<dbReference type="KEGG" id="fas:105269495"/>
<dbReference type="PROSITE" id="PS51420">
    <property type="entry name" value="RHO"/>
    <property type="match status" value="1"/>
</dbReference>
<dbReference type="Proteomes" id="UP000694866">
    <property type="component" value="Unplaced"/>
</dbReference>
<organism evidence="4 5">
    <name type="scientific">Fopius arisanus</name>
    <dbReference type="NCBI Taxonomy" id="64838"/>
    <lineage>
        <taxon>Eukaryota</taxon>
        <taxon>Metazoa</taxon>
        <taxon>Ecdysozoa</taxon>
        <taxon>Arthropoda</taxon>
        <taxon>Hexapoda</taxon>
        <taxon>Insecta</taxon>
        <taxon>Pterygota</taxon>
        <taxon>Neoptera</taxon>
        <taxon>Endopterygota</taxon>
        <taxon>Hymenoptera</taxon>
        <taxon>Apocrita</taxon>
        <taxon>Ichneumonoidea</taxon>
        <taxon>Braconidae</taxon>
        <taxon>Opiinae</taxon>
        <taxon>Fopius</taxon>
    </lineage>
</organism>
<dbReference type="GO" id="GO:0003924">
    <property type="term" value="F:GTPase activity"/>
    <property type="evidence" value="ECO:0007669"/>
    <property type="project" value="InterPro"/>
</dbReference>
<dbReference type="RefSeq" id="XP_011308099.1">
    <property type="nucleotide sequence ID" value="XM_011309797.1"/>
</dbReference>
<dbReference type="SMART" id="SM00175">
    <property type="entry name" value="RAB"/>
    <property type="match status" value="1"/>
</dbReference>
<evidence type="ECO:0000313" key="5">
    <source>
        <dbReference type="RefSeq" id="XP_011308099.1"/>
    </source>
</evidence>
<dbReference type="SMART" id="SM00174">
    <property type="entry name" value="RHO"/>
    <property type="match status" value="1"/>
</dbReference>
<dbReference type="OrthoDB" id="63533at2759"/>
<keyword evidence="2" id="KW-0547">Nucleotide-binding</keyword>
<evidence type="ECO:0000313" key="4">
    <source>
        <dbReference type="Proteomes" id="UP000694866"/>
    </source>
</evidence>
<dbReference type="PROSITE" id="PS51419">
    <property type="entry name" value="RAB"/>
    <property type="match status" value="1"/>
</dbReference>
<dbReference type="NCBIfam" id="TIGR00231">
    <property type="entry name" value="small_GTP"/>
    <property type="match status" value="1"/>
</dbReference>
<name>A0A9R1U4D9_9HYME</name>
<sequence length="223" mass="24572">MRTLESKVVVLGSQGVGKTSMIKRYAGDDLNRPSPTVGASFFTCRINLQDVRVKLQVWDTAGQERFRSMAPMYYRHANAAVLVFDITQYKTFTAIKTWVNELKRNIEEPMVLVLVGNKCDLAEERSVDPEEGRTYATIIGASYHETSALHDEGIGKVFLTIACELLSRLTDGKTESPHLRVQDSPSSGFGSSDSEYPLTPSSEESLANASIAHGIHEKPPACC</sequence>
<dbReference type="FunFam" id="3.40.50.300:FF:000808">
    <property type="entry name" value="Small GTP-binding protein, putative"/>
    <property type="match status" value="1"/>
</dbReference>
<evidence type="ECO:0000256" key="1">
    <source>
        <dbReference type="ARBA" id="ARBA00006270"/>
    </source>
</evidence>
<dbReference type="SUPFAM" id="SSF52540">
    <property type="entry name" value="P-loop containing nucleoside triphosphate hydrolases"/>
    <property type="match status" value="1"/>
</dbReference>
<dbReference type="CTD" id="44172"/>
<feature type="compositionally biased region" description="Low complexity" evidence="3">
    <location>
        <begin position="183"/>
        <end position="194"/>
    </location>
</feature>
<dbReference type="SMART" id="SM00173">
    <property type="entry name" value="RAS"/>
    <property type="match status" value="1"/>
</dbReference>
<gene>
    <name evidence="5" type="primary">RabX1</name>
</gene>
<comment type="similarity">
    <text evidence="1">Belongs to the small GTPase superfamily. Rab family.</text>
</comment>
<dbReference type="SMART" id="SM00176">
    <property type="entry name" value="RAN"/>
    <property type="match status" value="1"/>
</dbReference>
<protein>
    <submittedName>
        <fullName evidence="5">Ras-related protein Rab-22A isoform X1</fullName>
    </submittedName>
</protein>
<evidence type="ECO:0000256" key="3">
    <source>
        <dbReference type="SAM" id="MobiDB-lite"/>
    </source>
</evidence>
<dbReference type="PANTHER" id="PTHR47978">
    <property type="match status" value="1"/>
</dbReference>
<dbReference type="InterPro" id="IPR005225">
    <property type="entry name" value="Small_GTP-bd"/>
</dbReference>
<keyword evidence="4" id="KW-1185">Reference proteome</keyword>
<dbReference type="CDD" id="cd00154">
    <property type="entry name" value="Rab"/>
    <property type="match status" value="1"/>
</dbReference>